<sequence>MMPRPTSHALLVTTLTLSALLLATACGDDDGPRRNEPSGADVDLTFDAGDADAPDAARDAGDAEDPADTGDPEDAEDPADTGDAADPDDADDPADVDDDVDAGDVSDPDHPAWTTAEAFELYELIMAYRAENDLPEIPLSPSLTAVAEAHVADLNDHPGTTDGECNLHSWSDQGSWTACCYTPDHAEAQCMWNKPRELSDYPGNGYEISAMSTFMTPSGALGLWQNSSGHNAVILNEGIWSDPWGAIGVGIAGQYAHVWFGREADPAL</sequence>
<gene>
    <name evidence="3" type="ORF">FRC96_16860</name>
</gene>
<organism evidence="3 4">
    <name type="scientific">Lujinxingia vulgaris</name>
    <dbReference type="NCBI Taxonomy" id="2600176"/>
    <lineage>
        <taxon>Bacteria</taxon>
        <taxon>Deltaproteobacteria</taxon>
        <taxon>Bradymonadales</taxon>
        <taxon>Lujinxingiaceae</taxon>
        <taxon>Lujinxingia</taxon>
    </lineage>
</organism>
<dbReference type="Proteomes" id="UP000321046">
    <property type="component" value="Unassembled WGS sequence"/>
</dbReference>
<feature type="signal peptide" evidence="2">
    <location>
        <begin position="1"/>
        <end position="25"/>
    </location>
</feature>
<name>A0A5C6X825_9DELT</name>
<evidence type="ECO:0000313" key="3">
    <source>
        <dbReference type="EMBL" id="TXD32637.1"/>
    </source>
</evidence>
<feature type="compositionally biased region" description="Acidic residues" evidence="1">
    <location>
        <begin position="62"/>
        <end position="106"/>
    </location>
</feature>
<comment type="caution">
    <text evidence="3">The sequence shown here is derived from an EMBL/GenBank/DDBJ whole genome shotgun (WGS) entry which is preliminary data.</text>
</comment>
<evidence type="ECO:0000313" key="4">
    <source>
        <dbReference type="Proteomes" id="UP000321046"/>
    </source>
</evidence>
<evidence type="ECO:0000256" key="2">
    <source>
        <dbReference type="SAM" id="SignalP"/>
    </source>
</evidence>
<evidence type="ECO:0008006" key="5">
    <source>
        <dbReference type="Google" id="ProtNLM"/>
    </source>
</evidence>
<keyword evidence="2" id="KW-0732">Signal</keyword>
<dbReference type="InterPro" id="IPR035940">
    <property type="entry name" value="CAP_sf"/>
</dbReference>
<protein>
    <recommendedName>
        <fullName evidence="5">SCP domain-containing protein</fullName>
    </recommendedName>
</protein>
<dbReference type="EMBL" id="VOSL01000120">
    <property type="protein sequence ID" value="TXD32637.1"/>
    <property type="molecule type" value="Genomic_DNA"/>
</dbReference>
<feature type="chain" id="PRO_5023031603" description="SCP domain-containing protein" evidence="2">
    <location>
        <begin position="26"/>
        <end position="268"/>
    </location>
</feature>
<evidence type="ECO:0000256" key="1">
    <source>
        <dbReference type="SAM" id="MobiDB-lite"/>
    </source>
</evidence>
<accession>A0A5C6X825</accession>
<proteinExistence type="predicted"/>
<dbReference type="AlphaFoldDB" id="A0A5C6X825"/>
<feature type="region of interest" description="Disordered" evidence="1">
    <location>
        <begin position="27"/>
        <end position="112"/>
    </location>
</feature>
<dbReference type="RefSeq" id="WP_146976150.1">
    <property type="nucleotide sequence ID" value="NZ_VOSL01000120.1"/>
</dbReference>
<dbReference type="OrthoDB" id="9803398at2"/>
<dbReference type="PROSITE" id="PS51257">
    <property type="entry name" value="PROKAR_LIPOPROTEIN"/>
    <property type="match status" value="1"/>
</dbReference>
<dbReference type="Gene3D" id="3.40.33.10">
    <property type="entry name" value="CAP"/>
    <property type="match status" value="1"/>
</dbReference>
<reference evidence="3 4" key="1">
    <citation type="submission" date="2019-08" db="EMBL/GenBank/DDBJ databases">
        <title>Bradymonadales sp. TMQ2.</title>
        <authorList>
            <person name="Liang Q."/>
        </authorList>
    </citation>
    <scope>NUCLEOTIDE SEQUENCE [LARGE SCALE GENOMIC DNA]</scope>
    <source>
        <strain evidence="3 4">TMQ2</strain>
    </source>
</reference>